<proteinExistence type="predicted"/>
<dbReference type="Gene3D" id="3.20.170.20">
    <property type="entry name" value="Protein of unknown function DUF952"/>
    <property type="match status" value="1"/>
</dbReference>
<dbReference type="SUPFAM" id="SSF56399">
    <property type="entry name" value="ADP-ribosylation"/>
    <property type="match status" value="1"/>
</dbReference>
<dbReference type="EMBL" id="CAFAAI010000174">
    <property type="protein sequence ID" value="CAB4801366.1"/>
    <property type="molecule type" value="Genomic_DNA"/>
</dbReference>
<gene>
    <name evidence="1" type="ORF">UFOPK2992_01043</name>
</gene>
<dbReference type="InterPro" id="IPR009297">
    <property type="entry name" value="DUF952"/>
</dbReference>
<dbReference type="Pfam" id="PF06108">
    <property type="entry name" value="DUF952"/>
    <property type="match status" value="1"/>
</dbReference>
<name>A0A6J6Y1W0_9ZZZZ</name>
<dbReference type="PANTHER" id="PTHR34129:SF1">
    <property type="entry name" value="DUF952 DOMAIN-CONTAINING PROTEIN"/>
    <property type="match status" value="1"/>
</dbReference>
<evidence type="ECO:0000313" key="1">
    <source>
        <dbReference type="EMBL" id="CAB4801366.1"/>
    </source>
</evidence>
<reference evidence="1" key="1">
    <citation type="submission" date="2020-05" db="EMBL/GenBank/DDBJ databases">
        <authorList>
            <person name="Chiriac C."/>
            <person name="Salcher M."/>
            <person name="Ghai R."/>
            <person name="Kavagutti S V."/>
        </authorList>
    </citation>
    <scope>NUCLEOTIDE SEQUENCE</scope>
</reference>
<protein>
    <submittedName>
        <fullName evidence="1">Unannotated protein</fullName>
    </submittedName>
</protein>
<dbReference type="AlphaFoldDB" id="A0A6J6Y1W0"/>
<organism evidence="1">
    <name type="scientific">freshwater metagenome</name>
    <dbReference type="NCBI Taxonomy" id="449393"/>
    <lineage>
        <taxon>unclassified sequences</taxon>
        <taxon>metagenomes</taxon>
        <taxon>ecological metagenomes</taxon>
    </lineage>
</organism>
<sequence length="124" mass="13271">MAVVLHLMPAAAWSALADGEPITNASLDTEGFIHCTDEPRVMLLVANAFYTSLPGAFIVARVDTDRLTSRCVWEAPAHISDTGQALAPQFPHVYGPIDRVAVIGTQAMVRDETGAFVGYESVAK</sequence>
<dbReference type="PANTHER" id="PTHR34129">
    <property type="entry name" value="BLR1139 PROTEIN"/>
    <property type="match status" value="1"/>
</dbReference>
<accession>A0A6J6Y1W0</accession>